<dbReference type="OrthoDB" id="3199616at2"/>
<dbReference type="EMBL" id="AADV02000068">
    <property type="protein sequence ID" value="EAM49478.1"/>
    <property type="molecule type" value="Genomic_DNA"/>
</dbReference>
<name>Q4BZZ5_CROWT</name>
<reference evidence="2" key="1">
    <citation type="submission" date="2004-02" db="EMBL/GenBank/DDBJ databases">
        <authorList>
            <consortium name="DOE Joint Genome Institute"/>
        </authorList>
    </citation>
    <scope>NUCLEOTIDE SEQUENCE [LARGE SCALE GENOMIC DNA]</scope>
    <source>
        <strain evidence="2">WH 8501</strain>
    </source>
</reference>
<dbReference type="InterPro" id="IPR007345">
    <property type="entry name" value="Polysacch_pyruvyl_Trfase"/>
</dbReference>
<dbReference type="Pfam" id="PF04230">
    <property type="entry name" value="PS_pyruv_trans"/>
    <property type="match status" value="1"/>
</dbReference>
<dbReference type="PANTHER" id="PTHR36836:SF1">
    <property type="entry name" value="COLANIC ACID BIOSYNTHESIS PROTEIN WCAK"/>
    <property type="match status" value="1"/>
</dbReference>
<comment type="caution">
    <text evidence="2">The sequence shown here is derived from an EMBL/GenBank/DDBJ whole genome shotgun (WGS) entry which is preliminary data.</text>
</comment>
<evidence type="ECO:0000313" key="2">
    <source>
        <dbReference type="EMBL" id="EAM49478.1"/>
    </source>
</evidence>
<dbReference type="AlphaFoldDB" id="Q4BZZ5"/>
<proteinExistence type="predicted"/>
<dbReference type="PANTHER" id="PTHR36836">
    <property type="entry name" value="COLANIC ACID BIOSYNTHESIS PROTEIN WCAK"/>
    <property type="match status" value="1"/>
</dbReference>
<sequence>MLKILVINQHTANFGDDAAGVAMAIQLHQQFPDAELHFVYNWPWGKDQFLPIPYKQDKTFHHNEIIIQKTDLLDAIRYVSTKFLPILIKNRPQTTISAYVNLVKESDFVIVSPGGSNIGIYQDWICLFRVLVAVLEKKRPVFHLNSLGKSGNLVFDIITKFVLKRSQVFVREKKSHEMLNKWGIYNVRGVDTALSLSATVKDLSKDEQKAINLDIDEESIVFIPTRIGSWHPLYNKMNLEQTINQEIIPSLITFSQKHNLKIYILPHLYSVLSENKLLQNIQDTFLKLGLKEDQVKIIENISNFRDYEKCISHGRLVISMRYHGVILSIKQGIHFISLAYENKMKEACNYSEMLDFNFDLTDDNLNKKQMLKSYELAYQNREAISKHLKNKLPILSDLSRLPLTYLYLKSLEVNKK</sequence>
<accession>Q4BZZ5</accession>
<dbReference type="RefSeq" id="WP_007306818.1">
    <property type="nucleotide sequence ID" value="NZ_AADV02000068.1"/>
</dbReference>
<evidence type="ECO:0000313" key="3">
    <source>
        <dbReference type="Proteomes" id="UP000003922"/>
    </source>
</evidence>
<feature type="domain" description="Polysaccharide pyruvyl transferase" evidence="1">
    <location>
        <begin position="13"/>
        <end position="342"/>
    </location>
</feature>
<dbReference type="GO" id="GO:0016740">
    <property type="term" value="F:transferase activity"/>
    <property type="evidence" value="ECO:0007669"/>
    <property type="project" value="UniProtKB-KW"/>
</dbReference>
<reference evidence="2" key="2">
    <citation type="submission" date="2005-06" db="EMBL/GenBank/DDBJ databases">
        <title>Sequencing of the draft genome and assembly of Crocosphaera watsonii WH 8501.</title>
        <authorList>
            <consortium name="US DOE Joint Genome Institute (JGI-PGF)"/>
            <person name="Copeland A."/>
            <person name="Lucas S."/>
            <person name="Lapidus A."/>
            <person name="Barry K."/>
            <person name="Detter C."/>
            <person name="Glavina T."/>
            <person name="Hammon N."/>
            <person name="Israni S."/>
            <person name="Pitluck S."/>
            <person name="Richardson P."/>
        </authorList>
    </citation>
    <scope>NUCLEOTIDE SEQUENCE [LARGE SCALE GENOMIC DNA]</scope>
    <source>
        <strain evidence="2">WH 8501</strain>
    </source>
</reference>
<gene>
    <name evidence="2" type="ORF">CwatDRAFT_2348</name>
</gene>
<protein>
    <submittedName>
        <fullName evidence="2">Polysaccharide pyruvyl transferase</fullName>
    </submittedName>
</protein>
<reference evidence="2" key="3">
    <citation type="submission" date="2016-12" db="EMBL/GenBank/DDBJ databases">
        <title>Annotation of the draft genome assembly of Crocosphaera watsonii WH 8501.</title>
        <authorList>
            <consortium name="US DOE Joint Genome Institute (JGI-ORNL)"/>
            <person name="Larimer F."/>
            <person name="Land M."/>
        </authorList>
    </citation>
    <scope>NUCLEOTIDE SEQUENCE</scope>
    <source>
        <strain evidence="2">WH 8501</strain>
    </source>
</reference>
<dbReference type="KEGG" id="cwa:CwatDRAFT_2348"/>
<evidence type="ECO:0000259" key="1">
    <source>
        <dbReference type="Pfam" id="PF04230"/>
    </source>
</evidence>
<keyword evidence="3" id="KW-1185">Reference proteome</keyword>
<dbReference type="Proteomes" id="UP000003922">
    <property type="component" value="Unassembled WGS sequence"/>
</dbReference>
<organism evidence="2 3">
    <name type="scientific">Crocosphaera watsonii WH 8501</name>
    <dbReference type="NCBI Taxonomy" id="165597"/>
    <lineage>
        <taxon>Bacteria</taxon>
        <taxon>Bacillati</taxon>
        <taxon>Cyanobacteriota</taxon>
        <taxon>Cyanophyceae</taxon>
        <taxon>Oscillatoriophycideae</taxon>
        <taxon>Chroococcales</taxon>
        <taxon>Aphanothecaceae</taxon>
        <taxon>Crocosphaera</taxon>
    </lineage>
</organism>
<keyword evidence="2" id="KW-0808">Transferase</keyword>